<gene>
    <name evidence="1" type="ORF">IHE45_05G088600</name>
</gene>
<protein>
    <submittedName>
        <fullName evidence="1">MFS general substrate transporter domain-containing protein</fullName>
    </submittedName>
</protein>
<evidence type="ECO:0000313" key="1">
    <source>
        <dbReference type="EMBL" id="KAH7681922.1"/>
    </source>
</evidence>
<comment type="caution">
    <text evidence="1">The sequence shown here is derived from an EMBL/GenBank/DDBJ whole genome shotgun (WGS) entry which is preliminary data.</text>
</comment>
<dbReference type="Proteomes" id="UP000827976">
    <property type="component" value="Chromosome 5"/>
</dbReference>
<name>A0ACB7W359_DIOAL</name>
<proteinExistence type="predicted"/>
<dbReference type="EMBL" id="CM037015">
    <property type="protein sequence ID" value="KAH7681922.1"/>
    <property type="molecule type" value="Genomic_DNA"/>
</dbReference>
<keyword evidence="2" id="KW-1185">Reference proteome</keyword>
<evidence type="ECO:0000313" key="2">
    <source>
        <dbReference type="Proteomes" id="UP000827976"/>
    </source>
</evidence>
<organism evidence="1 2">
    <name type="scientific">Dioscorea alata</name>
    <name type="common">Purple yam</name>
    <dbReference type="NCBI Taxonomy" id="55571"/>
    <lineage>
        <taxon>Eukaryota</taxon>
        <taxon>Viridiplantae</taxon>
        <taxon>Streptophyta</taxon>
        <taxon>Embryophyta</taxon>
        <taxon>Tracheophyta</taxon>
        <taxon>Spermatophyta</taxon>
        <taxon>Magnoliopsida</taxon>
        <taxon>Liliopsida</taxon>
        <taxon>Dioscoreales</taxon>
        <taxon>Dioscoreaceae</taxon>
        <taxon>Dioscorea</taxon>
    </lineage>
</organism>
<reference evidence="2" key="1">
    <citation type="journal article" date="2022" name="Nat. Commun.">
        <title>Chromosome evolution and the genetic basis of agronomically important traits in greater yam.</title>
        <authorList>
            <person name="Bredeson J.V."/>
            <person name="Lyons J.B."/>
            <person name="Oniyinde I.O."/>
            <person name="Okereke N.R."/>
            <person name="Kolade O."/>
            <person name="Nnabue I."/>
            <person name="Nwadili C.O."/>
            <person name="Hribova E."/>
            <person name="Parker M."/>
            <person name="Nwogha J."/>
            <person name="Shu S."/>
            <person name="Carlson J."/>
            <person name="Kariba R."/>
            <person name="Muthemba S."/>
            <person name="Knop K."/>
            <person name="Barton G.J."/>
            <person name="Sherwood A.V."/>
            <person name="Lopez-Montes A."/>
            <person name="Asiedu R."/>
            <person name="Jamnadass R."/>
            <person name="Muchugi A."/>
            <person name="Goodstein D."/>
            <person name="Egesi C.N."/>
            <person name="Featherston J."/>
            <person name="Asfaw A."/>
            <person name="Simpson G.G."/>
            <person name="Dolezel J."/>
            <person name="Hendre P.S."/>
            <person name="Van Deynze A."/>
            <person name="Kumar P.L."/>
            <person name="Obidiegwu J.E."/>
            <person name="Bhattacharjee R."/>
            <person name="Rokhsar D.S."/>
        </authorList>
    </citation>
    <scope>NUCLEOTIDE SEQUENCE [LARGE SCALE GENOMIC DNA]</scope>
    <source>
        <strain evidence="2">cv. TDa95/00328</strain>
    </source>
</reference>
<accession>A0ACB7W359</accession>
<sequence length="228" mass="25846">MFSIISLFSFIFSHATSIRDQYLKPLLSFNSRISATINSDQEQVISPHPTTQEQPSANDHVIIIPINSVDDQEINIPDHDQQEESMKMPKLEVVLTVALFMANTSAVLIINTAVPLHFSFLLIPYNTMLNLSMFIGVGLAVYIINKNSTTSCSSLESAWFLRRLMGIGLITILLALVLRGCMVQPVTSVRFAWILFFLILFFIFLILWLWKRIRSRLTSIQNQKVSAP</sequence>